<dbReference type="WBParaSite" id="PS1159_v2.g8294.t1">
    <property type="protein sequence ID" value="PS1159_v2.g8294.t1"/>
    <property type="gene ID" value="PS1159_v2.g8294"/>
</dbReference>
<name>A0AC35GTC1_9BILA</name>
<evidence type="ECO:0000313" key="1">
    <source>
        <dbReference type="Proteomes" id="UP000887580"/>
    </source>
</evidence>
<organism evidence="1 2">
    <name type="scientific">Panagrolaimus sp. PS1159</name>
    <dbReference type="NCBI Taxonomy" id="55785"/>
    <lineage>
        <taxon>Eukaryota</taxon>
        <taxon>Metazoa</taxon>
        <taxon>Ecdysozoa</taxon>
        <taxon>Nematoda</taxon>
        <taxon>Chromadorea</taxon>
        <taxon>Rhabditida</taxon>
        <taxon>Tylenchina</taxon>
        <taxon>Panagrolaimomorpha</taxon>
        <taxon>Panagrolaimoidea</taxon>
        <taxon>Panagrolaimidae</taxon>
        <taxon>Panagrolaimus</taxon>
    </lineage>
</organism>
<proteinExistence type="predicted"/>
<sequence>MQMPPDNIITNKNWGFEVKIKNNSIVLEFDRFDGTRNQASPAHLIALLLKKHLKAIEKENGTKVGKIGFYLFDNFKAEATERVKLQLTEAATLAKINCCFVDSDI</sequence>
<dbReference type="Proteomes" id="UP000887580">
    <property type="component" value="Unplaced"/>
</dbReference>
<protein>
    <submittedName>
        <fullName evidence="2">Uncharacterized protein</fullName>
    </submittedName>
</protein>
<reference evidence="2" key="1">
    <citation type="submission" date="2022-11" db="UniProtKB">
        <authorList>
            <consortium name="WormBaseParasite"/>
        </authorList>
    </citation>
    <scope>IDENTIFICATION</scope>
</reference>
<accession>A0AC35GTC1</accession>
<evidence type="ECO:0000313" key="2">
    <source>
        <dbReference type="WBParaSite" id="PS1159_v2.g8294.t1"/>
    </source>
</evidence>